<dbReference type="AlphaFoldDB" id="A0A0F8ZUS2"/>
<gene>
    <name evidence="1" type="ORF">LCGC14_2730620</name>
</gene>
<evidence type="ECO:0000313" key="1">
    <source>
        <dbReference type="EMBL" id="KKK89685.1"/>
    </source>
</evidence>
<reference evidence="1" key="1">
    <citation type="journal article" date="2015" name="Nature">
        <title>Complex archaea that bridge the gap between prokaryotes and eukaryotes.</title>
        <authorList>
            <person name="Spang A."/>
            <person name="Saw J.H."/>
            <person name="Jorgensen S.L."/>
            <person name="Zaremba-Niedzwiedzka K."/>
            <person name="Martijn J."/>
            <person name="Lind A.E."/>
            <person name="van Eijk R."/>
            <person name="Schleper C."/>
            <person name="Guy L."/>
            <person name="Ettema T.J."/>
        </authorList>
    </citation>
    <scope>NUCLEOTIDE SEQUENCE</scope>
</reference>
<protein>
    <submittedName>
        <fullName evidence="1">Uncharacterized protein</fullName>
    </submittedName>
</protein>
<proteinExistence type="predicted"/>
<name>A0A0F8ZUS2_9ZZZZ</name>
<sequence>MRRLLTLKDLKRWPGMYDPKVLSQHINCRCEIPNNGEELVMVLCTNKKIRKKDEKNIKKEWGEECARNINT</sequence>
<comment type="caution">
    <text evidence="1">The sequence shown here is derived from an EMBL/GenBank/DDBJ whole genome shotgun (WGS) entry which is preliminary data.</text>
</comment>
<accession>A0A0F8ZUS2</accession>
<organism evidence="1">
    <name type="scientific">marine sediment metagenome</name>
    <dbReference type="NCBI Taxonomy" id="412755"/>
    <lineage>
        <taxon>unclassified sequences</taxon>
        <taxon>metagenomes</taxon>
        <taxon>ecological metagenomes</taxon>
    </lineage>
</organism>
<dbReference type="EMBL" id="LAZR01049420">
    <property type="protein sequence ID" value="KKK89685.1"/>
    <property type="molecule type" value="Genomic_DNA"/>
</dbReference>